<gene>
    <name evidence="1" type="ORF">CGOC_LOCUS11498</name>
</gene>
<reference evidence="1 2" key="1">
    <citation type="submission" date="2018-11" db="EMBL/GenBank/DDBJ databases">
        <authorList>
            <consortium name="Pathogen Informatics"/>
        </authorList>
    </citation>
    <scope>NUCLEOTIDE SEQUENCE [LARGE SCALE GENOMIC DNA]</scope>
</reference>
<dbReference type="EMBL" id="UYRV01116746">
    <property type="protein sequence ID" value="VDN30260.1"/>
    <property type="molecule type" value="Genomic_DNA"/>
</dbReference>
<evidence type="ECO:0000313" key="1">
    <source>
        <dbReference type="EMBL" id="VDN30260.1"/>
    </source>
</evidence>
<dbReference type="AlphaFoldDB" id="A0A3P7MU18"/>
<sequence length="108" mass="12476">MKHEKSKIKKIIFYKEALAQDPQKSTIISNKPGVKAQIFGNNHRSSRILIGLNDQNPSYHNVYIYDLLTDSMTLHVKNDRFPAFVVDNDMNIRLAVQEQPDGSLMYLR</sequence>
<protein>
    <submittedName>
        <fullName evidence="1">Uncharacterized protein</fullName>
    </submittedName>
</protein>
<keyword evidence="2" id="KW-1185">Reference proteome</keyword>
<dbReference type="OrthoDB" id="10262475at2759"/>
<name>A0A3P7MU18_CYLGO</name>
<dbReference type="Proteomes" id="UP000271889">
    <property type="component" value="Unassembled WGS sequence"/>
</dbReference>
<organism evidence="1 2">
    <name type="scientific">Cylicostephanus goldi</name>
    <name type="common">Nematode worm</name>
    <dbReference type="NCBI Taxonomy" id="71465"/>
    <lineage>
        <taxon>Eukaryota</taxon>
        <taxon>Metazoa</taxon>
        <taxon>Ecdysozoa</taxon>
        <taxon>Nematoda</taxon>
        <taxon>Chromadorea</taxon>
        <taxon>Rhabditida</taxon>
        <taxon>Rhabditina</taxon>
        <taxon>Rhabditomorpha</taxon>
        <taxon>Strongyloidea</taxon>
        <taxon>Strongylidae</taxon>
        <taxon>Cylicostephanus</taxon>
    </lineage>
</organism>
<proteinExistence type="predicted"/>
<evidence type="ECO:0000313" key="2">
    <source>
        <dbReference type="Proteomes" id="UP000271889"/>
    </source>
</evidence>
<accession>A0A3P7MU18</accession>